<feature type="domain" description="Transglycosylase SLT" evidence="3">
    <location>
        <begin position="165"/>
        <end position="262"/>
    </location>
</feature>
<reference evidence="4 5" key="1">
    <citation type="journal article" date="2018" name="Nat. Biotechnol.">
        <title>A standardized bacterial taxonomy based on genome phylogeny substantially revises the tree of life.</title>
        <authorList>
            <person name="Parks D.H."/>
            <person name="Chuvochina M."/>
            <person name="Waite D.W."/>
            <person name="Rinke C."/>
            <person name="Skarshewski A."/>
            <person name="Chaumeil P.A."/>
            <person name="Hugenholtz P."/>
        </authorList>
    </citation>
    <scope>NUCLEOTIDE SEQUENCE [LARGE SCALE GENOMIC DNA]</scope>
    <source>
        <strain evidence="4">UBA8844</strain>
    </source>
</reference>
<dbReference type="Pfam" id="PF01464">
    <property type="entry name" value="SLT"/>
    <property type="match status" value="1"/>
</dbReference>
<dbReference type="Proteomes" id="UP000264071">
    <property type="component" value="Unassembled WGS sequence"/>
</dbReference>
<dbReference type="EMBL" id="DPIY01000009">
    <property type="protein sequence ID" value="HCT57566.1"/>
    <property type="molecule type" value="Genomic_DNA"/>
</dbReference>
<dbReference type="PANTHER" id="PTHR37423">
    <property type="entry name" value="SOLUBLE LYTIC MUREIN TRANSGLYCOSYLASE-RELATED"/>
    <property type="match status" value="1"/>
</dbReference>
<dbReference type="Gene3D" id="1.10.530.10">
    <property type="match status" value="1"/>
</dbReference>
<dbReference type="InterPro" id="IPR023346">
    <property type="entry name" value="Lysozyme-like_dom_sf"/>
</dbReference>
<accession>A0A3D4V8V5</accession>
<evidence type="ECO:0000256" key="1">
    <source>
        <dbReference type="ARBA" id="ARBA00007734"/>
    </source>
</evidence>
<dbReference type="PANTHER" id="PTHR37423:SF2">
    <property type="entry name" value="MEMBRANE-BOUND LYTIC MUREIN TRANSGLYCOSYLASE C"/>
    <property type="match status" value="1"/>
</dbReference>
<comment type="similarity">
    <text evidence="1">Belongs to the transglycosylase Slt family.</text>
</comment>
<name>A0A3D4V8V5_9BACT</name>
<evidence type="ECO:0000256" key="2">
    <source>
        <dbReference type="SAM" id="Phobius"/>
    </source>
</evidence>
<comment type="caution">
    <text evidence="4">The sequence shown here is derived from an EMBL/GenBank/DDBJ whole genome shotgun (WGS) entry which is preliminary data.</text>
</comment>
<sequence length="286" mass="31631">MHDPIDAVAAVPSLDAKARRRRIRRRAARRQLSKLGLLGMVALAAMVVVRPEFGTSTQTDVAPDHPGTAVSPLAVAGNGPQIPVSGPRVPPLTVQPLWRPAGEVLKRSRSKQANKPQTNTPAFAFAPDPREREQRESLGRWHHIFTYSTKYRIKPDLARRIYDAAITAGLEPELAFRLVRVESVFDVKAVSPVGAMGLTQLMYGTARVFEPNVTREELLDPDINLRIGFRYLRTLIRDYKGDLKMALLVYNRGPTAVNNAIAMGMSPANGYESIITRGYRGRGTLD</sequence>
<proteinExistence type="inferred from homology"/>
<feature type="transmembrane region" description="Helical" evidence="2">
    <location>
        <begin position="32"/>
        <end position="49"/>
    </location>
</feature>
<keyword evidence="2" id="KW-0812">Transmembrane</keyword>
<evidence type="ECO:0000313" key="5">
    <source>
        <dbReference type="Proteomes" id="UP000264071"/>
    </source>
</evidence>
<evidence type="ECO:0000313" key="4">
    <source>
        <dbReference type="EMBL" id="HCT57566.1"/>
    </source>
</evidence>
<keyword evidence="2" id="KW-0472">Membrane</keyword>
<organism evidence="4 5">
    <name type="scientific">Gemmatimonas aurantiaca</name>
    <dbReference type="NCBI Taxonomy" id="173480"/>
    <lineage>
        <taxon>Bacteria</taxon>
        <taxon>Pseudomonadati</taxon>
        <taxon>Gemmatimonadota</taxon>
        <taxon>Gemmatimonadia</taxon>
        <taxon>Gemmatimonadales</taxon>
        <taxon>Gemmatimonadaceae</taxon>
        <taxon>Gemmatimonas</taxon>
    </lineage>
</organism>
<dbReference type="InterPro" id="IPR008258">
    <property type="entry name" value="Transglycosylase_SLT_dom_1"/>
</dbReference>
<dbReference type="AlphaFoldDB" id="A0A3D4V8V5"/>
<keyword evidence="2" id="KW-1133">Transmembrane helix</keyword>
<gene>
    <name evidence="4" type="ORF">DGD08_10245</name>
</gene>
<dbReference type="SUPFAM" id="SSF53955">
    <property type="entry name" value="Lysozyme-like"/>
    <property type="match status" value="1"/>
</dbReference>
<protein>
    <recommendedName>
        <fullName evidence="3">Transglycosylase SLT domain-containing protein</fullName>
    </recommendedName>
</protein>
<evidence type="ECO:0000259" key="3">
    <source>
        <dbReference type="Pfam" id="PF01464"/>
    </source>
</evidence>